<name>A0ACC5SYR9_ENSAD</name>
<gene>
    <name evidence="1" type="ORF">J2Z19_003726</name>
</gene>
<comment type="caution">
    <text evidence="1">The sequence shown here is derived from an EMBL/GenBank/DDBJ whole genome shotgun (WGS) entry which is preliminary data.</text>
</comment>
<organism evidence="1 2">
    <name type="scientific">Ensifer adhaerens</name>
    <name type="common">Sinorhizobium morelense</name>
    <dbReference type="NCBI Taxonomy" id="106592"/>
    <lineage>
        <taxon>Bacteria</taxon>
        <taxon>Pseudomonadati</taxon>
        <taxon>Pseudomonadota</taxon>
        <taxon>Alphaproteobacteria</taxon>
        <taxon>Hyphomicrobiales</taxon>
        <taxon>Rhizobiaceae</taxon>
        <taxon>Sinorhizobium/Ensifer group</taxon>
        <taxon>Ensifer</taxon>
    </lineage>
</organism>
<protein>
    <submittedName>
        <fullName evidence="1">Uncharacterized protein</fullName>
    </submittedName>
</protein>
<dbReference type="Proteomes" id="UP000823773">
    <property type="component" value="Unassembled WGS sequence"/>
</dbReference>
<sequence>MQRTDDRTIWGALALALMLHALAFTALSRLPPKSMPPPHAEGSIDVEILAEMPQKGTLIPSRPAEASQPMRETQHAEPKAHPDSNAQRRAAATPTPQPQPQPLGMVHADTLYSAGILASPRSRQARKGLAQLAPEERVVQLCNLEAMEQVHRWKADFDPDFLVAYAFSGVRLSGGVLKANGGAFRSDRQWWRIAYSCEVAAEGNSVVGFAFKVGDAIPRDQWQDLGLPVADAAGD</sequence>
<proteinExistence type="predicted"/>
<evidence type="ECO:0000313" key="1">
    <source>
        <dbReference type="EMBL" id="MBP1874007.1"/>
    </source>
</evidence>
<evidence type="ECO:0000313" key="2">
    <source>
        <dbReference type="Proteomes" id="UP000823773"/>
    </source>
</evidence>
<dbReference type="EMBL" id="JAGGJR010000005">
    <property type="protein sequence ID" value="MBP1874007.1"/>
    <property type="molecule type" value="Genomic_DNA"/>
</dbReference>
<accession>A0ACC5SYR9</accession>
<keyword evidence="2" id="KW-1185">Reference proteome</keyword>
<reference evidence="1" key="1">
    <citation type="submission" date="2021-03" db="EMBL/GenBank/DDBJ databases">
        <title>Genomic Encyclopedia of Type Strains, Phase IV (KMG-IV): sequencing the most valuable type-strain genomes for metagenomic binning, comparative biology and taxonomic classification.</title>
        <authorList>
            <person name="Goeker M."/>
        </authorList>
    </citation>
    <scope>NUCLEOTIDE SEQUENCE</scope>
    <source>
        <strain evidence="1">DSM 18131</strain>
    </source>
</reference>